<feature type="domain" description="PPIase cyclophilin-type" evidence="1">
    <location>
        <begin position="14"/>
        <end position="60"/>
    </location>
</feature>
<reference evidence="2 3" key="1">
    <citation type="journal article" date="2011" name="Proc. Natl. Acad. Sci. U.S.A.">
        <title>Niche of harmful alga Aureococcus anophagefferens revealed through ecogenomics.</title>
        <authorList>
            <person name="Gobler C.J."/>
            <person name="Berry D.L."/>
            <person name="Dyhrman S.T."/>
            <person name="Wilhelm S.W."/>
            <person name="Salamov A."/>
            <person name="Lobanov A.V."/>
            <person name="Zhang Y."/>
            <person name="Collier J.L."/>
            <person name="Wurch L.L."/>
            <person name="Kustka A.B."/>
            <person name="Dill B.D."/>
            <person name="Shah M."/>
            <person name="VerBerkmoes N.C."/>
            <person name="Kuo A."/>
            <person name="Terry A."/>
            <person name="Pangilinan J."/>
            <person name="Lindquist E.A."/>
            <person name="Lucas S."/>
            <person name="Paulsen I.T."/>
            <person name="Hattenrath-Lehmann T.K."/>
            <person name="Talmage S.C."/>
            <person name="Walker E.A."/>
            <person name="Koch F."/>
            <person name="Burson A.M."/>
            <person name="Marcoval M.A."/>
            <person name="Tang Y.Z."/>
            <person name="Lecleir G.R."/>
            <person name="Coyne K.J."/>
            <person name="Berg G.M."/>
            <person name="Bertrand E.M."/>
            <person name="Saito M.A."/>
            <person name="Gladyshev V.N."/>
            <person name="Grigoriev I.V."/>
        </authorList>
    </citation>
    <scope>NUCLEOTIDE SEQUENCE [LARGE SCALE GENOMIC DNA]</scope>
    <source>
        <strain evidence="3">CCMP 1984</strain>
    </source>
</reference>
<dbReference type="GO" id="GO:0003755">
    <property type="term" value="F:peptidyl-prolyl cis-trans isomerase activity"/>
    <property type="evidence" value="ECO:0007669"/>
    <property type="project" value="InterPro"/>
</dbReference>
<accession>F0XX74</accession>
<protein>
    <recommendedName>
        <fullName evidence="1">PPIase cyclophilin-type domain-containing protein</fullName>
    </recommendedName>
</protein>
<feature type="non-terminal residue" evidence="2">
    <location>
        <position position="60"/>
    </location>
</feature>
<dbReference type="KEGG" id="aaf:AURANDRAFT_7073"/>
<organism evidence="3">
    <name type="scientific">Aureococcus anophagefferens</name>
    <name type="common">Harmful bloom alga</name>
    <dbReference type="NCBI Taxonomy" id="44056"/>
    <lineage>
        <taxon>Eukaryota</taxon>
        <taxon>Sar</taxon>
        <taxon>Stramenopiles</taxon>
        <taxon>Ochrophyta</taxon>
        <taxon>Pelagophyceae</taxon>
        <taxon>Pelagomonadales</taxon>
        <taxon>Pelagomonadaceae</taxon>
        <taxon>Aureococcus</taxon>
    </lineage>
</organism>
<evidence type="ECO:0000313" key="3">
    <source>
        <dbReference type="Proteomes" id="UP000002729"/>
    </source>
</evidence>
<dbReference type="EMBL" id="GL833120">
    <property type="protein sequence ID" value="EGB13191.1"/>
    <property type="molecule type" value="Genomic_DNA"/>
</dbReference>
<proteinExistence type="predicted"/>
<dbReference type="AlphaFoldDB" id="F0XX74"/>
<dbReference type="InParanoid" id="F0XX74"/>
<sequence>PPEVTPRANPVAIFDTSVGSFEAEIYLDRVPVMASNFMDLAKKGFYNQTHVHRVTPGTMV</sequence>
<dbReference type="SUPFAM" id="SSF50891">
    <property type="entry name" value="Cyclophilin-like"/>
    <property type="match status" value="1"/>
</dbReference>
<dbReference type="InterPro" id="IPR029000">
    <property type="entry name" value="Cyclophilin-like_dom_sf"/>
</dbReference>
<dbReference type="Proteomes" id="UP000002729">
    <property type="component" value="Unassembled WGS sequence"/>
</dbReference>
<dbReference type="Gene3D" id="2.40.100.10">
    <property type="entry name" value="Cyclophilin-like"/>
    <property type="match status" value="1"/>
</dbReference>
<keyword evidence="3" id="KW-1185">Reference proteome</keyword>
<gene>
    <name evidence="2" type="ORF">AURANDRAFT_7073</name>
</gene>
<dbReference type="GeneID" id="20227893"/>
<dbReference type="RefSeq" id="XP_009032126.1">
    <property type="nucleotide sequence ID" value="XM_009033878.1"/>
</dbReference>
<evidence type="ECO:0000259" key="1">
    <source>
        <dbReference type="Pfam" id="PF00160"/>
    </source>
</evidence>
<name>F0XX74_AURAN</name>
<dbReference type="OrthoDB" id="271386at2759"/>
<dbReference type="Pfam" id="PF00160">
    <property type="entry name" value="Pro_isomerase"/>
    <property type="match status" value="1"/>
</dbReference>
<feature type="non-terminal residue" evidence="2">
    <location>
        <position position="1"/>
    </location>
</feature>
<evidence type="ECO:0000313" key="2">
    <source>
        <dbReference type="EMBL" id="EGB13191.1"/>
    </source>
</evidence>
<dbReference type="InterPro" id="IPR002130">
    <property type="entry name" value="Cyclophilin-type_PPIase_dom"/>
</dbReference>